<feature type="compositionally biased region" description="Basic and acidic residues" evidence="1">
    <location>
        <begin position="500"/>
        <end position="509"/>
    </location>
</feature>
<evidence type="ECO:0000256" key="1">
    <source>
        <dbReference type="SAM" id="MobiDB-lite"/>
    </source>
</evidence>
<feature type="compositionally biased region" description="Polar residues" evidence="1">
    <location>
        <begin position="307"/>
        <end position="320"/>
    </location>
</feature>
<feature type="region of interest" description="Disordered" evidence="1">
    <location>
        <begin position="204"/>
        <end position="258"/>
    </location>
</feature>
<dbReference type="Proteomes" id="UP001274830">
    <property type="component" value="Unassembled WGS sequence"/>
</dbReference>
<dbReference type="AlphaFoldDB" id="A0AAE0WQ45"/>
<comment type="caution">
    <text evidence="2">The sequence shown here is derived from an EMBL/GenBank/DDBJ whole genome shotgun (WGS) entry which is preliminary data.</text>
</comment>
<feature type="compositionally biased region" description="Low complexity" evidence="1">
    <location>
        <begin position="206"/>
        <end position="220"/>
    </location>
</feature>
<protein>
    <submittedName>
        <fullName evidence="2">Uncharacterized protein</fullName>
    </submittedName>
</protein>
<evidence type="ECO:0000313" key="3">
    <source>
        <dbReference type="Proteomes" id="UP001274830"/>
    </source>
</evidence>
<name>A0AAE0WQ45_9PEZI</name>
<accession>A0AAE0WQ45</accession>
<reference evidence="2" key="1">
    <citation type="submission" date="2023-07" db="EMBL/GenBank/DDBJ databases">
        <title>Black Yeasts Isolated from many extreme environments.</title>
        <authorList>
            <person name="Coleine C."/>
            <person name="Stajich J.E."/>
            <person name="Selbmann L."/>
        </authorList>
    </citation>
    <scope>NUCLEOTIDE SEQUENCE</scope>
    <source>
        <strain evidence="2">CCFEE 5485</strain>
    </source>
</reference>
<feature type="region of interest" description="Disordered" evidence="1">
    <location>
        <begin position="388"/>
        <end position="559"/>
    </location>
</feature>
<feature type="compositionally biased region" description="Basic and acidic residues" evidence="1">
    <location>
        <begin position="321"/>
        <end position="336"/>
    </location>
</feature>
<organism evidence="2 3">
    <name type="scientific">Recurvomyces mirabilis</name>
    <dbReference type="NCBI Taxonomy" id="574656"/>
    <lineage>
        <taxon>Eukaryota</taxon>
        <taxon>Fungi</taxon>
        <taxon>Dikarya</taxon>
        <taxon>Ascomycota</taxon>
        <taxon>Pezizomycotina</taxon>
        <taxon>Dothideomycetes</taxon>
        <taxon>Dothideomycetidae</taxon>
        <taxon>Mycosphaerellales</taxon>
        <taxon>Teratosphaeriaceae</taxon>
        <taxon>Recurvomyces</taxon>
    </lineage>
</organism>
<proteinExistence type="predicted"/>
<dbReference type="EMBL" id="JAUTXT010000012">
    <property type="protein sequence ID" value="KAK3675905.1"/>
    <property type="molecule type" value="Genomic_DNA"/>
</dbReference>
<gene>
    <name evidence="2" type="ORF">LTR78_004097</name>
</gene>
<sequence length="634" mass="69690">MPVQSGGGRRFWRPPVSGYTSSRYGDLATHPFTTAPVFEHVSNDGADLPERRDEIRGATASAVPRMSTMQREVFWRHERDMERFLRDDDGATIHRRGESATTLRALSPSERALHAMNGTAVPVSPDRATKAVAAGLRGRTSTLPHDHITASRPTTLITNGTGRSTMFPNGTTRTTDLLSQFPHPPSRHPHSPAKRPAWTLFPRLTGGAVSPQSSPSASVSKNSAGRTSLLRERLRRVISGPLGRTGVEDGRILSPMPMRPRQLSRALEMAELAGDGENEIGDMVQDYERLADVGSSGPDVYELEDTSPGSHGPHNQTEGQSRAHDSRQAERRDERLSVVPFTRATSALTDVSRYFSAASHANLHFFEYEGGISPAEAEIAGSLPGALEEERPITDGGERVVRSASEQQTGRESRFVGPPSGRTQDRGVLPSRPGPIQRPAATGSIPTAGRRDENTAPTSRPSTGTWGGKIQHCKHNRSIIPSFPLPPSSRQPASLIQLDGHGHDTDRNPCHQISNNTITTLSTTPPPPTTQPRQQPSAADLHLPPISPAQSPSQHNNDDRQTVHIRHLHHFRAGTWRTRMGRTRCWRCALHESRLKGWARLRRMMGWTCFCRFRAYEEESEEEEREMAVLAAAG</sequence>
<feature type="region of interest" description="Disordered" evidence="1">
    <location>
        <begin position="293"/>
        <end position="338"/>
    </location>
</feature>
<keyword evidence="3" id="KW-1185">Reference proteome</keyword>
<evidence type="ECO:0000313" key="2">
    <source>
        <dbReference type="EMBL" id="KAK3675905.1"/>
    </source>
</evidence>
<feature type="compositionally biased region" description="Basic and acidic residues" evidence="1">
    <location>
        <begin position="388"/>
        <end position="401"/>
    </location>
</feature>
<feature type="compositionally biased region" description="Polar residues" evidence="1">
    <location>
        <begin position="455"/>
        <end position="464"/>
    </location>
</feature>